<dbReference type="PANTHER" id="PTHR43547">
    <property type="entry name" value="TWO-COMPONENT HISTIDINE KINASE"/>
    <property type="match status" value="1"/>
</dbReference>
<dbReference type="Gene3D" id="3.30.565.10">
    <property type="entry name" value="Histidine kinase-like ATPase, C-terminal domain"/>
    <property type="match status" value="2"/>
</dbReference>
<feature type="transmembrane region" description="Helical" evidence="8">
    <location>
        <begin position="131"/>
        <end position="151"/>
    </location>
</feature>
<dbReference type="CDD" id="cd00075">
    <property type="entry name" value="HATPase"/>
    <property type="match status" value="1"/>
</dbReference>
<sequence>MSRTTTISEFRAHLAERNLVAARLAALLVAVLMPAGVVLDWLTNPELVQPFFTLRVAAAAGSLVVLGLTYVVRDERVTFPLGLLPALIGSLAIAAMIGRLEGFSSPYYAGLNLCILGMGIVFVWRILQTTLACLAITSFWLVPALASGSSVWEDPAFFNNLYFLLLTSVIAVASNEVRYRQVRREHEARTSLARTSAQLEEALSQLKELDRTKTEFFTNISHELRTPLTLILTPVEDRLARDGLSADERSFFDVVRRNAYRLLRLIDDLLDLSRIDAGRLRLRVAPVDLRLLAEHSLAAFRPAAESRDIELELTTAQVENTFGDAHRLEIVLTNLLGNALKFTPDGGRIRLEVSSSDTEATVSVTDSGPGIPEADRERIFERFFRSESGGNHRVQGGAGIGLSLARQLVELHGGRLEISGGSGEGTTFTMTLLLGREHFRPEVVERRQVAVDVADGRRAGDMQLPPGSEPTLPEAGPAPEAAPIRLEDGRRPRLVLVEDNDEIREMVQRILAPSFDVEVANDGVAGLELVRSSRPDLVISDVMMPRLTGTALCASLKADPALQNIPVILLTARSGSEAVLEGYAHGADDFVTKPIHPRVLIARVRAQLRLRSLGLTLAAQAKLAAVGTLAAGIGHEVRNPVNAVVNGARALLERQNLEPSTRRVLEVIEEAGSRIDAISAALLDHSHPGEQDRPRPCDLRSGLDATVRLLEHRLNGIEVHRRYESSRPVIASAGELNQVFLNLIDNALRSTARNVWVHVADAGANVRVVVEDDGPGIPAGVAERIFDPFFTTREPGIGTGLGLYLSRKITTRYGGDLRYEGRPGGGARFHVELPAEEAE</sequence>
<dbReference type="InterPro" id="IPR004358">
    <property type="entry name" value="Sig_transdc_His_kin-like_C"/>
</dbReference>
<evidence type="ECO:0000256" key="1">
    <source>
        <dbReference type="ARBA" id="ARBA00000085"/>
    </source>
</evidence>
<keyword evidence="5" id="KW-0418">Kinase</keyword>
<feature type="transmembrane region" description="Helical" evidence="8">
    <location>
        <begin position="106"/>
        <end position="124"/>
    </location>
</feature>
<dbReference type="Pfam" id="PF00072">
    <property type="entry name" value="Response_reg"/>
    <property type="match status" value="1"/>
</dbReference>
<dbReference type="InterPro" id="IPR036890">
    <property type="entry name" value="HATPase_C_sf"/>
</dbReference>
<dbReference type="SMART" id="SM00448">
    <property type="entry name" value="REC"/>
    <property type="match status" value="1"/>
</dbReference>
<dbReference type="GO" id="GO:0000155">
    <property type="term" value="F:phosphorelay sensor kinase activity"/>
    <property type="evidence" value="ECO:0007669"/>
    <property type="project" value="InterPro"/>
</dbReference>
<dbReference type="CDD" id="cd17574">
    <property type="entry name" value="REC_OmpR"/>
    <property type="match status" value="1"/>
</dbReference>
<dbReference type="Pfam" id="PF02518">
    <property type="entry name" value="HATPase_c"/>
    <property type="match status" value="2"/>
</dbReference>
<dbReference type="SMART" id="SM00388">
    <property type="entry name" value="HisKA"/>
    <property type="match status" value="2"/>
</dbReference>
<dbReference type="Gene3D" id="1.10.287.130">
    <property type="match status" value="2"/>
</dbReference>
<dbReference type="InterPro" id="IPR003594">
    <property type="entry name" value="HATPase_dom"/>
</dbReference>
<keyword evidence="8" id="KW-0812">Transmembrane</keyword>
<evidence type="ECO:0000256" key="8">
    <source>
        <dbReference type="SAM" id="Phobius"/>
    </source>
</evidence>
<dbReference type="InterPro" id="IPR001789">
    <property type="entry name" value="Sig_transdc_resp-reg_receiver"/>
</dbReference>
<feature type="transmembrane region" description="Helical" evidence="8">
    <location>
        <begin position="79"/>
        <end position="100"/>
    </location>
</feature>
<dbReference type="Pfam" id="PF00512">
    <property type="entry name" value="HisKA"/>
    <property type="match status" value="2"/>
</dbReference>
<dbReference type="PRINTS" id="PR00344">
    <property type="entry name" value="BCTRLSENSOR"/>
</dbReference>
<dbReference type="InterPro" id="IPR036097">
    <property type="entry name" value="HisK_dim/P_sf"/>
</dbReference>
<evidence type="ECO:0000259" key="9">
    <source>
        <dbReference type="PROSITE" id="PS50109"/>
    </source>
</evidence>
<dbReference type="InterPro" id="IPR011006">
    <property type="entry name" value="CheY-like_superfamily"/>
</dbReference>
<feature type="region of interest" description="Disordered" evidence="7">
    <location>
        <begin position="458"/>
        <end position="485"/>
    </location>
</feature>
<keyword evidence="4" id="KW-0808">Transferase</keyword>
<evidence type="ECO:0000256" key="2">
    <source>
        <dbReference type="ARBA" id="ARBA00012438"/>
    </source>
</evidence>
<dbReference type="InterPro" id="IPR003661">
    <property type="entry name" value="HisK_dim/P_dom"/>
</dbReference>
<accession>A0A0K1PIC6</accession>
<evidence type="ECO:0000256" key="7">
    <source>
        <dbReference type="SAM" id="MobiDB-lite"/>
    </source>
</evidence>
<gene>
    <name evidence="11" type="ORF">AKJ08_3680</name>
</gene>
<dbReference type="EMBL" id="CP012332">
    <property type="protein sequence ID" value="AKU93293.1"/>
    <property type="molecule type" value="Genomic_DNA"/>
</dbReference>
<evidence type="ECO:0000256" key="6">
    <source>
        <dbReference type="PROSITE-ProRule" id="PRU00169"/>
    </source>
</evidence>
<keyword evidence="8" id="KW-1133">Transmembrane helix</keyword>
<evidence type="ECO:0000313" key="11">
    <source>
        <dbReference type="EMBL" id="AKU93293.1"/>
    </source>
</evidence>
<dbReference type="SUPFAM" id="SSF47384">
    <property type="entry name" value="Homodimeric domain of signal transducing histidine kinase"/>
    <property type="match status" value="2"/>
</dbReference>
<dbReference type="OrthoDB" id="5477177at2"/>
<dbReference type="PROSITE" id="PS50110">
    <property type="entry name" value="RESPONSE_REGULATORY"/>
    <property type="match status" value="1"/>
</dbReference>
<evidence type="ECO:0000256" key="5">
    <source>
        <dbReference type="ARBA" id="ARBA00022777"/>
    </source>
</evidence>
<evidence type="ECO:0000256" key="4">
    <source>
        <dbReference type="ARBA" id="ARBA00022679"/>
    </source>
</evidence>
<keyword evidence="3 6" id="KW-0597">Phosphoprotein</keyword>
<dbReference type="KEGG" id="vin:AKJ08_3680"/>
<dbReference type="EC" id="2.7.13.3" evidence="2"/>
<evidence type="ECO:0000259" key="10">
    <source>
        <dbReference type="PROSITE" id="PS50110"/>
    </source>
</evidence>
<dbReference type="FunFam" id="3.30.565.10:FF:000006">
    <property type="entry name" value="Sensor histidine kinase WalK"/>
    <property type="match status" value="1"/>
</dbReference>
<dbReference type="AlphaFoldDB" id="A0A0K1PIC6"/>
<keyword evidence="8" id="KW-0472">Membrane</keyword>
<dbReference type="PROSITE" id="PS50109">
    <property type="entry name" value="HIS_KIN"/>
    <property type="match status" value="2"/>
</dbReference>
<name>A0A0K1PIC6_9BACT</name>
<keyword evidence="12" id="KW-1185">Reference proteome</keyword>
<evidence type="ECO:0000256" key="3">
    <source>
        <dbReference type="ARBA" id="ARBA00022553"/>
    </source>
</evidence>
<protein>
    <recommendedName>
        <fullName evidence="2">histidine kinase</fullName>
        <ecNumber evidence="2">2.7.13.3</ecNumber>
    </recommendedName>
</protein>
<proteinExistence type="predicted"/>
<dbReference type="STRING" id="1391653.AKJ08_3680"/>
<dbReference type="SMART" id="SM00387">
    <property type="entry name" value="HATPase_c"/>
    <property type="match status" value="2"/>
</dbReference>
<reference evidence="11 12" key="1">
    <citation type="submission" date="2015-08" db="EMBL/GenBank/DDBJ databases">
        <authorList>
            <person name="Babu N.S."/>
            <person name="Beckwith C.J."/>
            <person name="Beseler K.G."/>
            <person name="Brison A."/>
            <person name="Carone J.V."/>
            <person name="Caskin T.P."/>
            <person name="Diamond M."/>
            <person name="Durham M.E."/>
            <person name="Foxe J.M."/>
            <person name="Go M."/>
            <person name="Henderson B.A."/>
            <person name="Jones I.B."/>
            <person name="McGettigan J.A."/>
            <person name="Micheletti S.J."/>
            <person name="Nasrallah M.E."/>
            <person name="Ortiz D."/>
            <person name="Piller C.R."/>
            <person name="Privatt S.R."/>
            <person name="Schneider S.L."/>
            <person name="Sharp S."/>
            <person name="Smith T.C."/>
            <person name="Stanton J.D."/>
            <person name="Ullery H.E."/>
            <person name="Wilson R.J."/>
            <person name="Serrano M.G."/>
            <person name="Buck G."/>
            <person name="Lee V."/>
            <person name="Wang Y."/>
            <person name="Carvalho R."/>
            <person name="Voegtly L."/>
            <person name="Shi R."/>
            <person name="Duckworth R."/>
            <person name="Johnson A."/>
            <person name="Loviza R."/>
            <person name="Walstead R."/>
            <person name="Shah Z."/>
            <person name="Kiflezghi M."/>
            <person name="Wade K."/>
            <person name="Ball S.L."/>
            <person name="Bradley K.W."/>
            <person name="Asai D.J."/>
            <person name="Bowman C.A."/>
            <person name="Russell D.A."/>
            <person name="Pope W.H."/>
            <person name="Jacobs-Sera D."/>
            <person name="Hendrix R.W."/>
            <person name="Hatfull G.F."/>
        </authorList>
    </citation>
    <scope>NUCLEOTIDE SEQUENCE [LARGE SCALE GENOMIC DNA]</scope>
    <source>
        <strain evidence="11 12">DSM 27710</strain>
    </source>
</reference>
<dbReference type="InterPro" id="IPR005467">
    <property type="entry name" value="His_kinase_dom"/>
</dbReference>
<dbReference type="Proteomes" id="UP000055590">
    <property type="component" value="Chromosome"/>
</dbReference>
<feature type="compositionally biased region" description="Low complexity" evidence="7">
    <location>
        <begin position="473"/>
        <end position="483"/>
    </location>
</feature>
<feature type="modified residue" description="4-aspartylphosphate" evidence="6">
    <location>
        <position position="541"/>
    </location>
</feature>
<feature type="transmembrane region" description="Helical" evidence="8">
    <location>
        <begin position="51"/>
        <end position="72"/>
    </location>
</feature>
<dbReference type="RefSeq" id="WP_050727338.1">
    <property type="nucleotide sequence ID" value="NZ_CP012332.1"/>
</dbReference>
<dbReference type="SUPFAM" id="SSF52172">
    <property type="entry name" value="CheY-like"/>
    <property type="match status" value="1"/>
</dbReference>
<feature type="transmembrane region" description="Helical" evidence="8">
    <location>
        <begin position="20"/>
        <end position="39"/>
    </location>
</feature>
<feature type="domain" description="Response regulatory" evidence="10">
    <location>
        <begin position="493"/>
        <end position="608"/>
    </location>
</feature>
<dbReference type="SUPFAM" id="SSF55874">
    <property type="entry name" value="ATPase domain of HSP90 chaperone/DNA topoisomerase II/histidine kinase"/>
    <property type="match status" value="2"/>
</dbReference>
<organism evidence="11 12">
    <name type="scientific">Vulgatibacter incomptus</name>
    <dbReference type="NCBI Taxonomy" id="1391653"/>
    <lineage>
        <taxon>Bacteria</taxon>
        <taxon>Pseudomonadati</taxon>
        <taxon>Myxococcota</taxon>
        <taxon>Myxococcia</taxon>
        <taxon>Myxococcales</taxon>
        <taxon>Cystobacterineae</taxon>
        <taxon>Vulgatibacteraceae</taxon>
        <taxon>Vulgatibacter</taxon>
    </lineage>
</organism>
<feature type="domain" description="Histidine kinase" evidence="9">
    <location>
        <begin position="632"/>
        <end position="837"/>
    </location>
</feature>
<dbReference type="CDD" id="cd00082">
    <property type="entry name" value="HisKA"/>
    <property type="match status" value="2"/>
</dbReference>
<evidence type="ECO:0000313" key="12">
    <source>
        <dbReference type="Proteomes" id="UP000055590"/>
    </source>
</evidence>
<feature type="domain" description="Histidine kinase" evidence="9">
    <location>
        <begin position="219"/>
        <end position="436"/>
    </location>
</feature>
<dbReference type="FunFam" id="1.10.287.130:FF:000045">
    <property type="entry name" value="Two-component system sensor histidine kinase/response regulator"/>
    <property type="match status" value="1"/>
</dbReference>
<dbReference type="PANTHER" id="PTHR43547:SF2">
    <property type="entry name" value="HYBRID SIGNAL TRANSDUCTION HISTIDINE KINASE C"/>
    <property type="match status" value="1"/>
</dbReference>
<dbReference type="Gene3D" id="3.40.50.2300">
    <property type="match status" value="1"/>
</dbReference>
<comment type="catalytic activity">
    <reaction evidence="1">
        <text>ATP + protein L-histidine = ADP + protein N-phospho-L-histidine.</text>
        <dbReference type="EC" id="2.7.13.3"/>
    </reaction>
</comment>